<comment type="caution">
    <text evidence="1">The sequence shown here is derived from an EMBL/GenBank/DDBJ whole genome shotgun (WGS) entry which is preliminary data.</text>
</comment>
<dbReference type="EMBL" id="JACEOL010000030">
    <property type="protein sequence ID" value="MBA4602513.1"/>
    <property type="molecule type" value="Genomic_DNA"/>
</dbReference>
<dbReference type="Proteomes" id="UP000538292">
    <property type="component" value="Unassembled WGS sequence"/>
</dbReference>
<proteinExistence type="predicted"/>
<evidence type="ECO:0000313" key="1">
    <source>
        <dbReference type="EMBL" id="MBA4602513.1"/>
    </source>
</evidence>
<dbReference type="RefSeq" id="WP_181740103.1">
    <property type="nucleotide sequence ID" value="NZ_JACEOL010000030.1"/>
</dbReference>
<sequence length="138" mass="16149">MANYSVLEAEFWLLSFRDVASPALMGICTIILMRPLIGPSMDAELFTELLAEERRGAKCFFCLEEGQERDLYFFRSKRQCLHSVGLLLFCRFFRLQYPIAGVPFPSGCRVFVLLHEVSMQHVFYHVFGSWLKHLRQIY</sequence>
<evidence type="ECO:0000313" key="2">
    <source>
        <dbReference type="Proteomes" id="UP000538292"/>
    </source>
</evidence>
<name>A0A7W2ARF6_9BACL</name>
<keyword evidence="2" id="KW-1185">Reference proteome</keyword>
<organism evidence="1 2">
    <name type="scientific">Thermoactinomyces mirandus</name>
    <dbReference type="NCBI Taxonomy" id="2756294"/>
    <lineage>
        <taxon>Bacteria</taxon>
        <taxon>Bacillati</taxon>
        <taxon>Bacillota</taxon>
        <taxon>Bacilli</taxon>
        <taxon>Bacillales</taxon>
        <taxon>Thermoactinomycetaceae</taxon>
        <taxon>Thermoactinomyces</taxon>
    </lineage>
</organism>
<accession>A0A7W2ARF6</accession>
<protein>
    <submittedName>
        <fullName evidence="1">Uncharacterized protein</fullName>
    </submittedName>
</protein>
<gene>
    <name evidence="1" type="ORF">H2C83_09345</name>
</gene>
<dbReference type="AlphaFoldDB" id="A0A7W2ARF6"/>
<reference evidence="1 2" key="1">
    <citation type="submission" date="2020-07" db="EMBL/GenBank/DDBJ databases">
        <title>Thermoactinomyces phylogeny.</title>
        <authorList>
            <person name="Dunlap C."/>
        </authorList>
    </citation>
    <scope>NUCLEOTIDE SEQUENCE [LARGE SCALE GENOMIC DNA]</scope>
    <source>
        <strain evidence="1 2">AMNI-1</strain>
    </source>
</reference>